<gene>
    <name evidence="7" type="ordered locus">KVU_0773</name>
</gene>
<dbReference type="OrthoDB" id="9803470at2"/>
<dbReference type="InterPro" id="IPR007627">
    <property type="entry name" value="RNA_pol_sigma70_r2"/>
</dbReference>
<dbReference type="InterPro" id="IPR013325">
    <property type="entry name" value="RNA_pol_sigma_r2"/>
</dbReference>
<reference evidence="7 8" key="1">
    <citation type="journal article" date="2011" name="J. Bacteriol.">
        <title>Complete genome sequence of the industrial strain Ketogulonicigenium vulgare WSH-001.</title>
        <authorList>
            <person name="Liu L."/>
            <person name="Li Y."/>
            <person name="Zhang J."/>
            <person name="Zhou Z."/>
            <person name="Liu J."/>
            <person name="Li X."/>
            <person name="Zhou J."/>
            <person name="Du G."/>
            <person name="Wang L."/>
            <person name="Chen J."/>
        </authorList>
    </citation>
    <scope>NUCLEOTIDE SEQUENCE [LARGE SCALE GENOMIC DNA]</scope>
    <source>
        <strain evidence="7 8">WSH-001</strain>
    </source>
</reference>
<evidence type="ECO:0000313" key="8">
    <source>
        <dbReference type="Proteomes" id="UP000000692"/>
    </source>
</evidence>
<dbReference type="SUPFAM" id="SSF88946">
    <property type="entry name" value="Sigma2 domain of RNA polymerase sigma factors"/>
    <property type="match status" value="1"/>
</dbReference>
<comment type="similarity">
    <text evidence="1">Belongs to the sigma-70 factor family. ECF subfamily.</text>
</comment>
<organism evidence="7 8">
    <name type="scientific">Ketogulonicigenium vulgare (strain WSH-001)</name>
    <dbReference type="NCBI Taxonomy" id="759362"/>
    <lineage>
        <taxon>Bacteria</taxon>
        <taxon>Pseudomonadati</taxon>
        <taxon>Pseudomonadota</taxon>
        <taxon>Alphaproteobacteria</taxon>
        <taxon>Rhodobacterales</taxon>
        <taxon>Roseobacteraceae</taxon>
        <taxon>Ketogulonicigenium</taxon>
    </lineage>
</organism>
<dbReference type="KEGG" id="kvl:KVU_0773"/>
<evidence type="ECO:0000259" key="6">
    <source>
        <dbReference type="Pfam" id="PF08281"/>
    </source>
</evidence>
<dbReference type="InterPro" id="IPR013249">
    <property type="entry name" value="RNA_pol_sigma70_r4_t2"/>
</dbReference>
<dbReference type="InterPro" id="IPR039425">
    <property type="entry name" value="RNA_pol_sigma-70-like"/>
</dbReference>
<dbReference type="GO" id="GO:0016987">
    <property type="term" value="F:sigma factor activity"/>
    <property type="evidence" value="ECO:0007669"/>
    <property type="project" value="UniProtKB-KW"/>
</dbReference>
<keyword evidence="2" id="KW-0805">Transcription regulation</keyword>
<dbReference type="Proteomes" id="UP000000692">
    <property type="component" value="Chromosome"/>
</dbReference>
<evidence type="ECO:0000256" key="3">
    <source>
        <dbReference type="ARBA" id="ARBA00023082"/>
    </source>
</evidence>
<feature type="domain" description="RNA polymerase sigma-70 region 2" evidence="5">
    <location>
        <begin position="40"/>
        <end position="104"/>
    </location>
</feature>
<dbReference type="Pfam" id="PF04542">
    <property type="entry name" value="Sigma70_r2"/>
    <property type="match status" value="1"/>
</dbReference>
<feature type="domain" description="RNA polymerase sigma factor 70 region 4 type 2" evidence="6">
    <location>
        <begin position="133"/>
        <end position="183"/>
    </location>
</feature>
<dbReference type="PANTHER" id="PTHR43133">
    <property type="entry name" value="RNA POLYMERASE ECF-TYPE SIGMA FACTO"/>
    <property type="match status" value="1"/>
</dbReference>
<proteinExistence type="inferred from homology"/>
<keyword evidence="3" id="KW-0731">Sigma factor</keyword>
<evidence type="ECO:0000256" key="2">
    <source>
        <dbReference type="ARBA" id="ARBA00023015"/>
    </source>
</evidence>
<dbReference type="eggNOG" id="COG1595">
    <property type="taxonomic scope" value="Bacteria"/>
</dbReference>
<dbReference type="AlphaFoldDB" id="F9Y4Q5"/>
<dbReference type="Gene3D" id="1.10.10.10">
    <property type="entry name" value="Winged helix-like DNA-binding domain superfamily/Winged helix DNA-binding domain"/>
    <property type="match status" value="1"/>
</dbReference>
<protein>
    <submittedName>
        <fullName evidence="7">RNA polymerase sigma factor</fullName>
    </submittedName>
</protein>
<dbReference type="Gene3D" id="1.10.1740.10">
    <property type="match status" value="1"/>
</dbReference>
<accession>F9Y4Q5</accession>
<dbReference type="InterPro" id="IPR014284">
    <property type="entry name" value="RNA_pol_sigma-70_dom"/>
</dbReference>
<name>F9Y4Q5_KETVW</name>
<dbReference type="GO" id="GO:0006352">
    <property type="term" value="P:DNA-templated transcription initiation"/>
    <property type="evidence" value="ECO:0007669"/>
    <property type="project" value="InterPro"/>
</dbReference>
<dbReference type="Pfam" id="PF08281">
    <property type="entry name" value="Sigma70_r4_2"/>
    <property type="match status" value="1"/>
</dbReference>
<evidence type="ECO:0000313" key="7">
    <source>
        <dbReference type="EMBL" id="AEM40612.1"/>
    </source>
</evidence>
<dbReference type="PANTHER" id="PTHR43133:SF25">
    <property type="entry name" value="RNA POLYMERASE SIGMA FACTOR RFAY-RELATED"/>
    <property type="match status" value="1"/>
</dbReference>
<dbReference type="InterPro" id="IPR013324">
    <property type="entry name" value="RNA_pol_sigma_r3/r4-like"/>
</dbReference>
<dbReference type="EMBL" id="CP002018">
    <property type="protein sequence ID" value="AEM40612.1"/>
    <property type="molecule type" value="Genomic_DNA"/>
</dbReference>
<dbReference type="HOGENOM" id="CLU_047691_1_4_5"/>
<keyword evidence="8" id="KW-1185">Reference proteome</keyword>
<evidence type="ECO:0000256" key="1">
    <source>
        <dbReference type="ARBA" id="ARBA00010641"/>
    </source>
</evidence>
<keyword evidence="4" id="KW-0804">Transcription</keyword>
<evidence type="ECO:0000259" key="5">
    <source>
        <dbReference type="Pfam" id="PF04542"/>
    </source>
</evidence>
<dbReference type="InterPro" id="IPR036388">
    <property type="entry name" value="WH-like_DNA-bd_sf"/>
</dbReference>
<dbReference type="GO" id="GO:0003677">
    <property type="term" value="F:DNA binding"/>
    <property type="evidence" value="ECO:0007669"/>
    <property type="project" value="InterPro"/>
</dbReference>
<sequence>MMHSIINTSAPKINLRIQSHHQDLYDIDSHHQKTLRQIVSLGPDMRKFAIYLCRNSNDADDLVQETALKAISKSDQYQPNTNLRAWLYTIMRNNFYTSCYKRAREKPGDLDCASDIPVEDCDTAYWHLRMTEVSSAMRLISPHLSQAIKLVAMDGYSYQRASEIIGCNIGTLKSRVNRGRAALRNRLGEDQMVTA</sequence>
<dbReference type="SUPFAM" id="SSF88659">
    <property type="entry name" value="Sigma3 and sigma4 domains of RNA polymerase sigma factors"/>
    <property type="match status" value="1"/>
</dbReference>
<dbReference type="NCBIfam" id="TIGR02937">
    <property type="entry name" value="sigma70-ECF"/>
    <property type="match status" value="1"/>
</dbReference>
<evidence type="ECO:0000256" key="4">
    <source>
        <dbReference type="ARBA" id="ARBA00023163"/>
    </source>
</evidence>